<dbReference type="Proteomes" id="UP000427769">
    <property type="component" value="Chromosome"/>
</dbReference>
<proteinExistence type="inferred from homology"/>
<dbReference type="InterPro" id="IPR006015">
    <property type="entry name" value="Universal_stress_UspA"/>
</dbReference>
<accession>A0A5K7Z404</accession>
<dbReference type="PRINTS" id="PR01438">
    <property type="entry name" value="UNVRSLSTRESS"/>
</dbReference>
<dbReference type="EMBL" id="AP021875">
    <property type="protein sequence ID" value="BBO75420.1"/>
    <property type="molecule type" value="Genomic_DNA"/>
</dbReference>
<dbReference type="Gene3D" id="3.40.50.620">
    <property type="entry name" value="HUPs"/>
    <property type="match status" value="1"/>
</dbReference>
<dbReference type="InterPro" id="IPR006016">
    <property type="entry name" value="UspA"/>
</dbReference>
<dbReference type="SUPFAM" id="SSF52402">
    <property type="entry name" value="Adenine nucleotide alpha hydrolases-like"/>
    <property type="match status" value="1"/>
</dbReference>
<evidence type="ECO:0000313" key="4">
    <source>
        <dbReference type="Proteomes" id="UP000427769"/>
    </source>
</evidence>
<protein>
    <submittedName>
        <fullName evidence="3">Universal stress protein</fullName>
    </submittedName>
</protein>
<comment type="similarity">
    <text evidence="1">Belongs to the universal stress protein A family.</text>
</comment>
<name>A0A5K7Z404_9BACT</name>
<organism evidence="3 4">
    <name type="scientific">Desulfosarcina widdelii</name>
    <dbReference type="NCBI Taxonomy" id="947919"/>
    <lineage>
        <taxon>Bacteria</taxon>
        <taxon>Pseudomonadati</taxon>
        <taxon>Thermodesulfobacteriota</taxon>
        <taxon>Desulfobacteria</taxon>
        <taxon>Desulfobacterales</taxon>
        <taxon>Desulfosarcinaceae</taxon>
        <taxon>Desulfosarcina</taxon>
    </lineage>
</organism>
<evidence type="ECO:0000259" key="2">
    <source>
        <dbReference type="Pfam" id="PF00582"/>
    </source>
</evidence>
<dbReference type="CDD" id="cd00293">
    <property type="entry name" value="USP-like"/>
    <property type="match status" value="1"/>
</dbReference>
<dbReference type="KEGG" id="dwd:DSCW_28370"/>
<dbReference type="InterPro" id="IPR014729">
    <property type="entry name" value="Rossmann-like_a/b/a_fold"/>
</dbReference>
<reference evidence="3 4" key="1">
    <citation type="submission" date="2019-11" db="EMBL/GenBank/DDBJ databases">
        <title>Comparative genomics of hydrocarbon-degrading Desulfosarcina strains.</title>
        <authorList>
            <person name="Watanabe M."/>
            <person name="Kojima H."/>
            <person name="Fukui M."/>
        </authorList>
    </citation>
    <scope>NUCLEOTIDE SEQUENCE [LARGE SCALE GENOMIC DNA]</scope>
    <source>
        <strain evidence="3 4">PP31</strain>
    </source>
</reference>
<sequence>MKQVKKVLVALAFSEYAKGTFNFAAQFAQCSEAELIVASVINSRDVESVQTISAMGYEVDGSHYIQNIKDERRRILDGFISEGGYSPEKIRCLFFVGNPIEELLKVILDQDIDVVVMGPKGRTDLEHILVGSVAEKIFRRSPATIISYREEKVAERLRRRIKRRLKG</sequence>
<dbReference type="RefSeq" id="WP_170302286.1">
    <property type="nucleotide sequence ID" value="NZ_AP021875.1"/>
</dbReference>
<dbReference type="PANTHER" id="PTHR46268:SF6">
    <property type="entry name" value="UNIVERSAL STRESS PROTEIN UP12"/>
    <property type="match status" value="1"/>
</dbReference>
<keyword evidence="4" id="KW-1185">Reference proteome</keyword>
<dbReference type="AlphaFoldDB" id="A0A5K7Z404"/>
<evidence type="ECO:0000256" key="1">
    <source>
        <dbReference type="ARBA" id="ARBA00008791"/>
    </source>
</evidence>
<dbReference type="Pfam" id="PF00582">
    <property type="entry name" value="Usp"/>
    <property type="match status" value="1"/>
</dbReference>
<feature type="domain" description="UspA" evidence="2">
    <location>
        <begin position="5"/>
        <end position="144"/>
    </location>
</feature>
<gene>
    <name evidence="3" type="ORF">DSCW_28370</name>
</gene>
<evidence type="ECO:0000313" key="3">
    <source>
        <dbReference type="EMBL" id="BBO75420.1"/>
    </source>
</evidence>
<dbReference type="PANTHER" id="PTHR46268">
    <property type="entry name" value="STRESS RESPONSE PROTEIN NHAX"/>
    <property type="match status" value="1"/>
</dbReference>